<dbReference type="PANTHER" id="PTHR30269:SF23">
    <property type="entry name" value="MEMBRANE TRANSPORTER PROTEIN YDHB-RELATED"/>
    <property type="match status" value="1"/>
</dbReference>
<dbReference type="Proteomes" id="UP000265715">
    <property type="component" value="Unassembled WGS sequence"/>
</dbReference>
<protein>
    <recommendedName>
        <fullName evidence="8">Probable membrane transporter protein</fullName>
    </recommendedName>
</protein>
<keyword evidence="5 8" id="KW-0812">Transmembrane</keyword>
<dbReference type="RefSeq" id="WP_119314490.1">
    <property type="nucleotide sequence ID" value="NZ_QXDL01000041.1"/>
</dbReference>
<evidence type="ECO:0000256" key="1">
    <source>
        <dbReference type="ARBA" id="ARBA00004651"/>
    </source>
</evidence>
<dbReference type="InterPro" id="IPR002781">
    <property type="entry name" value="TM_pro_TauE-like"/>
</dbReference>
<organism evidence="9 10">
    <name type="scientific">Calidithermus terrae</name>
    <dbReference type="NCBI Taxonomy" id="1408545"/>
    <lineage>
        <taxon>Bacteria</taxon>
        <taxon>Thermotogati</taxon>
        <taxon>Deinococcota</taxon>
        <taxon>Deinococci</taxon>
        <taxon>Thermales</taxon>
        <taxon>Thermaceae</taxon>
        <taxon>Calidithermus</taxon>
    </lineage>
</organism>
<keyword evidence="3" id="KW-0813">Transport</keyword>
<evidence type="ECO:0000256" key="5">
    <source>
        <dbReference type="ARBA" id="ARBA00022692"/>
    </source>
</evidence>
<feature type="transmembrane region" description="Helical" evidence="8">
    <location>
        <begin position="73"/>
        <end position="92"/>
    </location>
</feature>
<reference evidence="9 10" key="1">
    <citation type="submission" date="2018-08" db="EMBL/GenBank/DDBJ databases">
        <title>Meiothermus terrae DSM 26712 genome sequencing project.</title>
        <authorList>
            <person name="Da Costa M.S."/>
            <person name="Albuquerque L."/>
            <person name="Raposo P."/>
            <person name="Froufe H.J.C."/>
            <person name="Barroso C.S."/>
            <person name="Egas C."/>
        </authorList>
    </citation>
    <scope>NUCLEOTIDE SEQUENCE [LARGE SCALE GENOMIC DNA]</scope>
    <source>
        <strain evidence="9 10">DSM 26712</strain>
    </source>
</reference>
<keyword evidence="4 8" id="KW-1003">Cell membrane</keyword>
<feature type="transmembrane region" description="Helical" evidence="8">
    <location>
        <begin position="138"/>
        <end position="163"/>
    </location>
</feature>
<evidence type="ECO:0000313" key="9">
    <source>
        <dbReference type="EMBL" id="RIH86902.1"/>
    </source>
</evidence>
<comment type="subcellular location">
    <subcellularLocation>
        <location evidence="1 8">Cell membrane</location>
        <topology evidence="1 8">Multi-pass membrane protein</topology>
    </subcellularLocation>
</comment>
<feature type="transmembrane region" description="Helical" evidence="8">
    <location>
        <begin position="175"/>
        <end position="197"/>
    </location>
</feature>
<feature type="transmembrane region" description="Helical" evidence="8">
    <location>
        <begin position="229"/>
        <end position="248"/>
    </location>
</feature>
<dbReference type="InterPro" id="IPR052017">
    <property type="entry name" value="TSUP"/>
</dbReference>
<gene>
    <name evidence="9" type="ORF">Mterra_01331</name>
</gene>
<dbReference type="GO" id="GO:0005886">
    <property type="term" value="C:plasma membrane"/>
    <property type="evidence" value="ECO:0007669"/>
    <property type="project" value="UniProtKB-SubCell"/>
</dbReference>
<evidence type="ECO:0000256" key="8">
    <source>
        <dbReference type="RuleBase" id="RU363041"/>
    </source>
</evidence>
<dbReference type="Pfam" id="PF01925">
    <property type="entry name" value="TauE"/>
    <property type="match status" value="1"/>
</dbReference>
<comment type="similarity">
    <text evidence="2 8">Belongs to the 4-toluene sulfonate uptake permease (TSUP) (TC 2.A.102) family.</text>
</comment>
<dbReference type="EMBL" id="QXDL01000041">
    <property type="protein sequence ID" value="RIH86902.1"/>
    <property type="molecule type" value="Genomic_DNA"/>
</dbReference>
<dbReference type="PANTHER" id="PTHR30269">
    <property type="entry name" value="TRANSMEMBRANE PROTEIN YFCA"/>
    <property type="match status" value="1"/>
</dbReference>
<evidence type="ECO:0000256" key="6">
    <source>
        <dbReference type="ARBA" id="ARBA00022989"/>
    </source>
</evidence>
<accession>A0A399EWI9</accession>
<keyword evidence="10" id="KW-1185">Reference proteome</keyword>
<evidence type="ECO:0000256" key="2">
    <source>
        <dbReference type="ARBA" id="ARBA00009142"/>
    </source>
</evidence>
<proteinExistence type="inferred from homology"/>
<name>A0A399EWI9_9DEIN</name>
<dbReference type="AlphaFoldDB" id="A0A399EWI9"/>
<evidence type="ECO:0000313" key="10">
    <source>
        <dbReference type="Proteomes" id="UP000265715"/>
    </source>
</evidence>
<evidence type="ECO:0000256" key="7">
    <source>
        <dbReference type="ARBA" id="ARBA00023136"/>
    </source>
</evidence>
<feature type="transmembrane region" description="Helical" evidence="8">
    <location>
        <begin position="98"/>
        <end position="117"/>
    </location>
</feature>
<sequence length="250" mass="26928">MTELSPLHWFLVALAALIVGASKTGLPGGVTLAVALFAQVFPARESTGALLPVLICADVLAVWLLHQRPDWRLLLRLFPWTALGVLLGWGLLGRIDDAGLRLVIGVLIVGMTLYQLAQRFWGRPAAPAPSGASVLFTAGMGTAAGVTTMIANAAGPFMAFYLLAMRMGKLEFVVVNAWFFLAVNSFKVPFAAGLGLITWDSLRFNLLLVPLVLAGAVLGRWMLRRTPQRAFELMVLWLALVGGLRLLLPA</sequence>
<feature type="transmembrane region" description="Helical" evidence="8">
    <location>
        <begin position="48"/>
        <end position="66"/>
    </location>
</feature>
<evidence type="ECO:0000256" key="3">
    <source>
        <dbReference type="ARBA" id="ARBA00022448"/>
    </source>
</evidence>
<keyword evidence="6 8" id="KW-1133">Transmembrane helix</keyword>
<evidence type="ECO:0000256" key="4">
    <source>
        <dbReference type="ARBA" id="ARBA00022475"/>
    </source>
</evidence>
<comment type="caution">
    <text evidence="9">The sequence shown here is derived from an EMBL/GenBank/DDBJ whole genome shotgun (WGS) entry which is preliminary data.</text>
</comment>
<feature type="transmembrane region" description="Helical" evidence="8">
    <location>
        <begin position="204"/>
        <end position="223"/>
    </location>
</feature>
<keyword evidence="7 8" id="KW-0472">Membrane</keyword>
<dbReference type="OrthoDB" id="9801058at2"/>